<evidence type="ECO:0000313" key="4">
    <source>
        <dbReference type="Proteomes" id="UP000762676"/>
    </source>
</evidence>
<protein>
    <submittedName>
        <fullName evidence="3">Uncharacterized protein</fullName>
    </submittedName>
</protein>
<dbReference type="Proteomes" id="UP000762676">
    <property type="component" value="Unassembled WGS sequence"/>
</dbReference>
<gene>
    <name evidence="3" type="ORF">ElyMa_005042300</name>
</gene>
<reference evidence="3 4" key="1">
    <citation type="journal article" date="2021" name="Elife">
        <title>Chloroplast acquisition without the gene transfer in kleptoplastic sea slugs, Plakobranchus ocellatus.</title>
        <authorList>
            <person name="Maeda T."/>
            <person name="Takahashi S."/>
            <person name="Yoshida T."/>
            <person name="Shimamura S."/>
            <person name="Takaki Y."/>
            <person name="Nagai Y."/>
            <person name="Toyoda A."/>
            <person name="Suzuki Y."/>
            <person name="Arimoto A."/>
            <person name="Ishii H."/>
            <person name="Satoh N."/>
            <person name="Nishiyama T."/>
            <person name="Hasebe M."/>
            <person name="Maruyama T."/>
            <person name="Minagawa J."/>
            <person name="Obokata J."/>
            <person name="Shigenobu S."/>
        </authorList>
    </citation>
    <scope>NUCLEOTIDE SEQUENCE [LARGE SCALE GENOMIC DNA]</scope>
</reference>
<keyword evidence="4" id="KW-1185">Reference proteome</keyword>
<evidence type="ECO:0000256" key="2">
    <source>
        <dbReference type="SAM" id="MobiDB-lite"/>
    </source>
</evidence>
<proteinExistence type="predicted"/>
<comment type="caution">
    <text evidence="3">The sequence shown here is derived from an EMBL/GenBank/DDBJ whole genome shotgun (WGS) entry which is preliminary data.</text>
</comment>
<dbReference type="AlphaFoldDB" id="A0AAV4JD40"/>
<dbReference type="EMBL" id="BMAT01010082">
    <property type="protein sequence ID" value="GFS19843.1"/>
    <property type="molecule type" value="Genomic_DNA"/>
</dbReference>
<organism evidence="3 4">
    <name type="scientific">Elysia marginata</name>
    <dbReference type="NCBI Taxonomy" id="1093978"/>
    <lineage>
        <taxon>Eukaryota</taxon>
        <taxon>Metazoa</taxon>
        <taxon>Spiralia</taxon>
        <taxon>Lophotrochozoa</taxon>
        <taxon>Mollusca</taxon>
        <taxon>Gastropoda</taxon>
        <taxon>Heterobranchia</taxon>
        <taxon>Euthyneura</taxon>
        <taxon>Panpulmonata</taxon>
        <taxon>Sacoglossa</taxon>
        <taxon>Placobranchoidea</taxon>
        <taxon>Plakobranchidae</taxon>
        <taxon>Elysia</taxon>
    </lineage>
</organism>
<keyword evidence="1" id="KW-0175">Coiled coil</keyword>
<evidence type="ECO:0000313" key="3">
    <source>
        <dbReference type="EMBL" id="GFS19843.1"/>
    </source>
</evidence>
<evidence type="ECO:0000256" key="1">
    <source>
        <dbReference type="SAM" id="Coils"/>
    </source>
</evidence>
<feature type="coiled-coil region" evidence="1">
    <location>
        <begin position="18"/>
        <end position="59"/>
    </location>
</feature>
<name>A0AAV4JD40_9GAST</name>
<feature type="compositionally biased region" description="Basic residues" evidence="2">
    <location>
        <begin position="237"/>
        <end position="247"/>
    </location>
</feature>
<accession>A0AAV4JD40</accession>
<sequence length="247" mass="28407">MPTAIPNPTAISPVPGVVEKLRDDLKASKEHNKVLENLLKEEIKKVHQLEITKTNLKVETDQERAAFLWSHLGSDMREEFSCQAVDRSDKNVLLEALPETYSDRQPLSSLKVEECLKSQLTEGQKDEFVKMSIRQHAAINPQASFHELRKRLLMWKPDRDVEPMCSRITSVHKPDHENSLDELMKQLLVKQEQRIEEALEQQAKTINNLTHSVKELESTRGGEAISQGAADQQPYNRARRRRQDVRC</sequence>
<feature type="region of interest" description="Disordered" evidence="2">
    <location>
        <begin position="217"/>
        <end position="247"/>
    </location>
</feature>